<evidence type="ECO:0000256" key="1">
    <source>
        <dbReference type="SAM" id="MobiDB-lite"/>
    </source>
</evidence>
<dbReference type="Gene3D" id="3.10.105.10">
    <property type="entry name" value="Dipeptide-binding Protein, Domain 3"/>
    <property type="match status" value="1"/>
</dbReference>
<dbReference type="InterPro" id="IPR039424">
    <property type="entry name" value="SBP_5"/>
</dbReference>
<dbReference type="EMBL" id="LOHS01000102">
    <property type="protein sequence ID" value="OAH11741.1"/>
    <property type="molecule type" value="Genomic_DNA"/>
</dbReference>
<dbReference type="RefSeq" id="WP_067282038.1">
    <property type="nucleotide sequence ID" value="NZ_LOHS01000102.1"/>
</dbReference>
<dbReference type="PROSITE" id="PS51257">
    <property type="entry name" value="PROKAR_LIPOPROTEIN"/>
    <property type="match status" value="1"/>
</dbReference>
<dbReference type="Pfam" id="PF00496">
    <property type="entry name" value="SBP_bac_5"/>
    <property type="match status" value="1"/>
</dbReference>
<dbReference type="PANTHER" id="PTHR30290">
    <property type="entry name" value="PERIPLASMIC BINDING COMPONENT OF ABC TRANSPORTER"/>
    <property type="match status" value="1"/>
</dbReference>
<evidence type="ECO:0000256" key="2">
    <source>
        <dbReference type="SAM" id="SignalP"/>
    </source>
</evidence>
<feature type="domain" description="Solute-binding protein family 5" evidence="3">
    <location>
        <begin position="83"/>
        <end position="444"/>
    </location>
</feature>
<feature type="signal peptide" evidence="2">
    <location>
        <begin position="1"/>
        <end position="19"/>
    </location>
</feature>
<dbReference type="Proteomes" id="UP000077381">
    <property type="component" value="Unassembled WGS sequence"/>
</dbReference>
<dbReference type="GO" id="GO:0042597">
    <property type="term" value="C:periplasmic space"/>
    <property type="evidence" value="ECO:0007669"/>
    <property type="project" value="UniProtKB-ARBA"/>
</dbReference>
<dbReference type="OrthoDB" id="5240629at2"/>
<dbReference type="Gene3D" id="3.40.190.10">
    <property type="entry name" value="Periplasmic binding protein-like II"/>
    <property type="match status" value="1"/>
</dbReference>
<feature type="region of interest" description="Disordered" evidence="1">
    <location>
        <begin position="21"/>
        <end position="42"/>
    </location>
</feature>
<dbReference type="CDD" id="cd08492">
    <property type="entry name" value="PBP2_NikA_DppA_OppA_like_15"/>
    <property type="match status" value="1"/>
</dbReference>
<dbReference type="SUPFAM" id="SSF53850">
    <property type="entry name" value="Periplasmic binding protein-like II"/>
    <property type="match status" value="1"/>
</dbReference>
<evidence type="ECO:0000259" key="3">
    <source>
        <dbReference type="Pfam" id="PF00496"/>
    </source>
</evidence>
<dbReference type="GO" id="GO:0043190">
    <property type="term" value="C:ATP-binding cassette (ABC) transporter complex"/>
    <property type="evidence" value="ECO:0007669"/>
    <property type="project" value="InterPro"/>
</dbReference>
<reference evidence="4 5" key="1">
    <citation type="submission" date="2015-12" db="EMBL/GenBank/DDBJ databases">
        <title>Genome sequence of Streptomyces sp. G25.</title>
        <authorList>
            <person name="Poehlein A."/>
            <person name="Roettig A."/>
            <person name="Hiessl S."/>
            <person name="Hauschild P."/>
            <person name="Schauer J."/>
            <person name="Madkour M.H."/>
            <person name="Al-Ansari A.M."/>
            <person name="Almakishah N.H."/>
            <person name="Steinbuechel A."/>
            <person name="Daniel R."/>
        </authorList>
    </citation>
    <scope>NUCLEOTIDE SEQUENCE [LARGE SCALE GENOMIC DNA]</scope>
    <source>
        <strain evidence="5">G25(2015)</strain>
    </source>
</reference>
<feature type="chain" id="PRO_5038399113" evidence="2">
    <location>
        <begin position="20"/>
        <end position="529"/>
    </location>
</feature>
<dbReference type="InterPro" id="IPR000914">
    <property type="entry name" value="SBP_5_dom"/>
</dbReference>
<dbReference type="STRING" id="1716141.STSP_49100"/>
<protein>
    <submittedName>
        <fullName evidence="4">Nickel-binding periplasmic protein</fullName>
    </submittedName>
</protein>
<organism evidence="4 5">
    <name type="scientific">Streptomyces jeddahensis</name>
    <dbReference type="NCBI Taxonomy" id="1716141"/>
    <lineage>
        <taxon>Bacteria</taxon>
        <taxon>Bacillati</taxon>
        <taxon>Actinomycetota</taxon>
        <taxon>Actinomycetes</taxon>
        <taxon>Kitasatosporales</taxon>
        <taxon>Streptomycetaceae</taxon>
        <taxon>Streptomyces</taxon>
    </lineage>
</organism>
<proteinExistence type="predicted"/>
<dbReference type="PATRIC" id="fig|1716141.3.peg.5153"/>
<dbReference type="PIRSF" id="PIRSF002741">
    <property type="entry name" value="MppA"/>
    <property type="match status" value="1"/>
</dbReference>
<dbReference type="GO" id="GO:1904680">
    <property type="term" value="F:peptide transmembrane transporter activity"/>
    <property type="evidence" value="ECO:0007669"/>
    <property type="project" value="TreeGrafter"/>
</dbReference>
<comment type="caution">
    <text evidence="4">The sequence shown here is derived from an EMBL/GenBank/DDBJ whole genome shotgun (WGS) entry which is preliminary data.</text>
</comment>
<dbReference type="GO" id="GO:0015833">
    <property type="term" value="P:peptide transport"/>
    <property type="evidence" value="ECO:0007669"/>
    <property type="project" value="TreeGrafter"/>
</dbReference>
<evidence type="ECO:0000313" key="5">
    <source>
        <dbReference type="Proteomes" id="UP000077381"/>
    </source>
</evidence>
<gene>
    <name evidence="4" type="primary">nikA</name>
    <name evidence="4" type="ORF">STSP_49100</name>
</gene>
<evidence type="ECO:0000313" key="4">
    <source>
        <dbReference type="EMBL" id="OAH11741.1"/>
    </source>
</evidence>
<dbReference type="AlphaFoldDB" id="A0A177HLA9"/>
<keyword evidence="5" id="KW-1185">Reference proteome</keyword>
<name>A0A177HLA9_9ACTN</name>
<accession>A0A177HLA9</accession>
<sequence length="529" mass="57372">MARIAVLTSVAVLASGCWAAPPPQSSNATGERPPAGGPQRGGSLRIALDLDPGCLDPAVPSFVPSITRNIADSLTDQDPDTGKIVPWLATSWTVNKNATAFTFTLRTDVTFSDGTRFDADVVKRNFDVASELGAQLPAAATALAGYSGTTVHNDKKLTVRFNQPNIGFLQASSSRALAILGPATLEKSPQQRCQGELIGTGPFVLKSYVPDRGATLVRRKGHTWGSAARANRGAAYLDRIEYQVIAEAGVRSGSLTSGQVDIIDVAPQDEARFETGDTYLASHVQAGVVSTFHINHDHPILREKAVRRAMLIGINRKQIVDTVFTPRHPVATSVLSHTQPEYLDLSAALRFDPDSANALLDKAGWVRGPDGIRERAGQRLELDIILRGMAPVAELAQQQLRRIGIDLSIRQLTSAEYREAEDNGRFALSFSQQSRPDPDILRAMYSSRDINPYGVAPSKLDDILEAQAAESDPQARTTLVHKAQRYLIEQAYTIPLYEGVQVHAASTRVNGLIYDMSSTHIFTETWLSS</sequence>
<keyword evidence="2" id="KW-0732">Signal</keyword>
<dbReference type="InterPro" id="IPR030678">
    <property type="entry name" value="Peptide/Ni-bd"/>
</dbReference>